<sequence>MRGLRKAAMTIGAACLPMPAVAGDNQGTVSGVSVIREGSSDKSIGAAANFTGTAQVEGRFQREAPARIGGGTVTFAHGAHTAWHTHPLGQTLVVTRGHGFVQQWGQPAERFGPGDVVWIGPGIKHWHGAGPDEAMTHVALTESSNGQSVAWDELVSDAQYADAVGH</sequence>
<reference evidence="3 4" key="1">
    <citation type="submission" date="2014-03" db="EMBL/GenBank/DDBJ databases">
        <title>Whole genome sequence of Novosphingobium resinovorum KF1.</title>
        <authorList>
            <person name="Gan H.M."/>
            <person name="Gan H.Y."/>
            <person name="Chew T.H."/>
            <person name="Savka M.A."/>
        </authorList>
    </citation>
    <scope>NUCLEOTIDE SEQUENCE [LARGE SCALE GENOMIC DNA]</scope>
    <source>
        <strain evidence="3 4">KF1</strain>
    </source>
</reference>
<dbReference type="Gene3D" id="2.60.120.10">
    <property type="entry name" value="Jelly Rolls"/>
    <property type="match status" value="1"/>
</dbReference>
<evidence type="ECO:0000313" key="4">
    <source>
        <dbReference type="Proteomes" id="UP000024329"/>
    </source>
</evidence>
<evidence type="ECO:0000256" key="1">
    <source>
        <dbReference type="SAM" id="SignalP"/>
    </source>
</evidence>
<evidence type="ECO:0000259" key="2">
    <source>
        <dbReference type="Pfam" id="PF07883"/>
    </source>
</evidence>
<dbReference type="InterPro" id="IPR011051">
    <property type="entry name" value="RmlC_Cupin_sf"/>
</dbReference>
<dbReference type="Proteomes" id="UP000024329">
    <property type="component" value="Unassembled WGS sequence"/>
</dbReference>
<dbReference type="eggNOG" id="COG1917">
    <property type="taxonomic scope" value="Bacteria"/>
</dbReference>
<dbReference type="InterPro" id="IPR013096">
    <property type="entry name" value="Cupin_2"/>
</dbReference>
<dbReference type="Pfam" id="PF07883">
    <property type="entry name" value="Cupin_2"/>
    <property type="match status" value="1"/>
</dbReference>
<keyword evidence="1" id="KW-0732">Signal</keyword>
<dbReference type="PATRIC" id="fig|158500.4.peg.3950"/>
<accession>A0A031JPK7</accession>
<dbReference type="InterPro" id="IPR047263">
    <property type="entry name" value="HNL-like_cupin"/>
</dbReference>
<gene>
    <name evidence="3" type="ORF">BV97_03879</name>
</gene>
<feature type="chain" id="PRO_5001556892" evidence="1">
    <location>
        <begin position="23"/>
        <end position="166"/>
    </location>
</feature>
<feature type="signal peptide" evidence="1">
    <location>
        <begin position="1"/>
        <end position="22"/>
    </location>
</feature>
<dbReference type="AlphaFoldDB" id="A0A031JPK7"/>
<dbReference type="InterPro" id="IPR014710">
    <property type="entry name" value="RmlC-like_jellyroll"/>
</dbReference>
<protein>
    <submittedName>
        <fullName evidence="3">Germin subfamily 1 member 15</fullName>
    </submittedName>
</protein>
<dbReference type="PANTHER" id="PTHR43698">
    <property type="entry name" value="RIBD C-TERMINAL DOMAIN CONTAINING PROTEIN"/>
    <property type="match status" value="1"/>
</dbReference>
<name>A0A031JPK7_9SPHN</name>
<dbReference type="SUPFAM" id="SSF51182">
    <property type="entry name" value="RmlC-like cupins"/>
    <property type="match status" value="1"/>
</dbReference>
<organism evidence="3 4">
    <name type="scientific">Novosphingobium resinovorum</name>
    <dbReference type="NCBI Taxonomy" id="158500"/>
    <lineage>
        <taxon>Bacteria</taxon>
        <taxon>Pseudomonadati</taxon>
        <taxon>Pseudomonadota</taxon>
        <taxon>Alphaproteobacteria</taxon>
        <taxon>Sphingomonadales</taxon>
        <taxon>Sphingomonadaceae</taxon>
        <taxon>Novosphingobium</taxon>
    </lineage>
</organism>
<feature type="domain" description="Cupin type-2" evidence="2">
    <location>
        <begin position="72"/>
        <end position="135"/>
    </location>
</feature>
<dbReference type="CDD" id="cd02233">
    <property type="entry name" value="cupin_HNL-like"/>
    <property type="match status" value="1"/>
</dbReference>
<comment type="caution">
    <text evidence="3">The sequence shown here is derived from an EMBL/GenBank/DDBJ whole genome shotgun (WGS) entry which is preliminary data.</text>
</comment>
<evidence type="ECO:0000313" key="3">
    <source>
        <dbReference type="EMBL" id="EZP79721.1"/>
    </source>
</evidence>
<dbReference type="PANTHER" id="PTHR43698:SF1">
    <property type="entry name" value="BLL4564 PROTEIN"/>
    <property type="match status" value="1"/>
</dbReference>
<dbReference type="EMBL" id="JFYZ01000023">
    <property type="protein sequence ID" value="EZP79721.1"/>
    <property type="molecule type" value="Genomic_DNA"/>
</dbReference>
<proteinExistence type="predicted"/>